<dbReference type="PANTHER" id="PTHR32294:SF4">
    <property type="entry name" value="ERROR-PRONE DNA POLYMERASE"/>
    <property type="match status" value="1"/>
</dbReference>
<dbReference type="Gene3D" id="1.10.150.870">
    <property type="match status" value="1"/>
</dbReference>
<evidence type="ECO:0000256" key="2">
    <source>
        <dbReference type="ARBA" id="ARBA00007391"/>
    </source>
</evidence>
<evidence type="ECO:0000256" key="6">
    <source>
        <dbReference type="ARBA" id="ARBA00022679"/>
    </source>
</evidence>
<sequence>MLPGYAELHCRSNYSFGRGASHPEELVGRAHALGYAGLAVTDECSLSGVVRAHAEAKRLGLPLIVGAEMALQRSEAEPAGPHLVLLALSRRGYGNLAQWITVARRRAPKGQYRALMGDVEGKVPNTPTLAGLPDCLALLLAPAVLGAEQPFETLFAQAVWLRTWFGDRAAIALPLLHRAHDAVLLEIVPRVAALTGLPVVAVGSVLMHARSRKPLQDMLTATRLKRPVADCGFALEPNAEAHLRPRARLAALYRPEWLEATLALAGRCAFSLDELRYEYPREIVPDGHTPTSWLRALTEQGAQRRFPQGMPASVRTVIEHELALIAQLKYEPYFLTVADLVHWARGQGILCQGRGSAANSAVCYCLGVTEVDPARMTLLFERFISAERNEPPDIDIDFEHQRREEVIQYVYRKYGRHRAALTGVVISYRPRSALRDVGRALGIDLERIDAVSKSQHWFDGRRIDPERLRENGFDPEAPISKLWVELTSTLIGFPRHLSQHPGGFVIARDQLARLVPVENAAMDGRSVIQWDKDDLDALGLLKVDLLALGMLSAIRRALQMVGDKLGRMPPPPGPGGVTGLSFTMQDIPDGDDATYAMLQQGDSIGTFQVESRAQMSMLPRLKPKNFYDLVIEVAIVRPGPIQGGMVHPYLKRRNGEESVDYPSDEVKQALERTLGVPIFQEQVMQLAILAADFTPGEADQLRRAMAAWKRKGGLGPFHERLVGRMVAKGYPREFAERIFKQIEGFGEYGFPESHAASFALLVYVSAWLKRHHPDAFLAALLNSQPMGFYAPAQLVRDAREHGVEVRPVDIRHSVWDSTLEGEGAGLRPVRLGLSRVSGLPEDAAERIVAARREGDFASVEDLARRAKLDAHALQLLAGANALQGLAGHRHAAAWAVAGVDTRATTMLAATRTHEVAAELAAPGEVAETLADYRATGLTLGTHPVALLRRQLAAFKVLPAAVLADFPAGRLARASGLVTHRQRPETAKGVVFVTLEDETGAVNVIVWPDLVEKQRRPLLAATLLTVYGVWQREGAVRHLVARQLVDHTALLQGLDARSRNFR</sequence>
<dbReference type="GO" id="GO:0003676">
    <property type="term" value="F:nucleic acid binding"/>
    <property type="evidence" value="ECO:0007669"/>
    <property type="project" value="InterPro"/>
</dbReference>
<dbReference type="InterPro" id="IPR029460">
    <property type="entry name" value="DNAPol_HHH"/>
</dbReference>
<comment type="function">
    <text evidence="13">DNA polymerase involved in damage-induced mutagenesis and translesion synthesis (TLS). It is not the major replicative DNA polymerase.</text>
</comment>
<name>A0A3S2TKS7_9BURK</name>
<dbReference type="InterPro" id="IPR004805">
    <property type="entry name" value="DnaE2/DnaE/PolC"/>
</dbReference>
<dbReference type="AlphaFoldDB" id="A0A3S2TKS7"/>
<dbReference type="InterPro" id="IPR016195">
    <property type="entry name" value="Pol/histidinol_Pase-like"/>
</dbReference>
<dbReference type="InterPro" id="IPR003141">
    <property type="entry name" value="Pol/His_phosphatase_N"/>
</dbReference>
<evidence type="ECO:0000259" key="14">
    <source>
        <dbReference type="SMART" id="SM00481"/>
    </source>
</evidence>
<evidence type="ECO:0000256" key="8">
    <source>
        <dbReference type="ARBA" id="ARBA00022705"/>
    </source>
</evidence>
<keyword evidence="7 13" id="KW-0548">Nucleotidyltransferase</keyword>
<keyword evidence="11 13" id="KW-0234">DNA repair</keyword>
<dbReference type="EC" id="2.7.7.7" evidence="3 13"/>
<evidence type="ECO:0000256" key="3">
    <source>
        <dbReference type="ARBA" id="ARBA00012417"/>
    </source>
</evidence>
<dbReference type="InterPro" id="IPR040982">
    <property type="entry name" value="DNA_pol3_finger"/>
</dbReference>
<dbReference type="Pfam" id="PF02811">
    <property type="entry name" value="PHP"/>
    <property type="match status" value="1"/>
</dbReference>
<dbReference type="GO" id="GO:0008408">
    <property type="term" value="F:3'-5' exonuclease activity"/>
    <property type="evidence" value="ECO:0007669"/>
    <property type="project" value="InterPro"/>
</dbReference>
<dbReference type="GO" id="GO:0006281">
    <property type="term" value="P:DNA repair"/>
    <property type="evidence" value="ECO:0007669"/>
    <property type="project" value="UniProtKB-UniRule"/>
</dbReference>
<dbReference type="Pfam" id="PF17657">
    <property type="entry name" value="DNA_pol3_finger"/>
    <property type="match status" value="1"/>
</dbReference>
<keyword evidence="8 13" id="KW-0235">DNA replication</keyword>
<organism evidence="15 16">
    <name type="scientific">Rubrivivax albus</name>
    <dbReference type="NCBI Taxonomy" id="2499835"/>
    <lineage>
        <taxon>Bacteria</taxon>
        <taxon>Pseudomonadati</taxon>
        <taxon>Pseudomonadota</taxon>
        <taxon>Betaproteobacteria</taxon>
        <taxon>Burkholderiales</taxon>
        <taxon>Sphaerotilaceae</taxon>
        <taxon>Rubrivivax</taxon>
    </lineage>
</organism>
<dbReference type="CDD" id="cd07434">
    <property type="entry name" value="PHP_PolIIIA_DnaE2"/>
    <property type="match status" value="1"/>
</dbReference>
<evidence type="ECO:0000256" key="5">
    <source>
        <dbReference type="ARBA" id="ARBA00022490"/>
    </source>
</evidence>
<dbReference type="InterPro" id="IPR004365">
    <property type="entry name" value="NA-bd_OB_tRNA"/>
</dbReference>
<dbReference type="GO" id="GO:0003887">
    <property type="term" value="F:DNA-directed DNA polymerase activity"/>
    <property type="evidence" value="ECO:0007669"/>
    <property type="project" value="UniProtKB-UniRule"/>
</dbReference>
<dbReference type="SMART" id="SM00481">
    <property type="entry name" value="POLIIIAc"/>
    <property type="match status" value="1"/>
</dbReference>
<dbReference type="NCBIfam" id="TIGR00594">
    <property type="entry name" value="polc"/>
    <property type="match status" value="1"/>
</dbReference>
<proteinExistence type="inferred from homology"/>
<dbReference type="OrthoDB" id="9803237at2"/>
<keyword evidence="9 13" id="KW-0227">DNA damage</keyword>
<comment type="caution">
    <text evidence="15">The sequence shown here is derived from an EMBL/GenBank/DDBJ whole genome shotgun (WGS) entry which is preliminary data.</text>
</comment>
<dbReference type="Pfam" id="PF01336">
    <property type="entry name" value="tRNA_anti-codon"/>
    <property type="match status" value="1"/>
</dbReference>
<feature type="domain" description="Polymerase/histidinol phosphatase N-terminal" evidence="14">
    <location>
        <begin position="6"/>
        <end position="73"/>
    </location>
</feature>
<evidence type="ECO:0000313" key="16">
    <source>
        <dbReference type="Proteomes" id="UP000288178"/>
    </source>
</evidence>
<evidence type="ECO:0000256" key="10">
    <source>
        <dbReference type="ARBA" id="ARBA00022932"/>
    </source>
</evidence>
<dbReference type="InterPro" id="IPR011708">
    <property type="entry name" value="DNA_pol3_alpha_NTPase_dom"/>
</dbReference>
<evidence type="ECO:0000256" key="7">
    <source>
        <dbReference type="ARBA" id="ARBA00022695"/>
    </source>
</evidence>
<comment type="subcellular location">
    <subcellularLocation>
        <location evidence="1 13">Cytoplasm</location>
    </subcellularLocation>
</comment>
<dbReference type="Gene3D" id="3.20.20.140">
    <property type="entry name" value="Metal-dependent hydrolases"/>
    <property type="match status" value="1"/>
</dbReference>
<evidence type="ECO:0000256" key="11">
    <source>
        <dbReference type="ARBA" id="ARBA00023204"/>
    </source>
</evidence>
<evidence type="ECO:0000256" key="12">
    <source>
        <dbReference type="ARBA" id="ARBA00049244"/>
    </source>
</evidence>
<evidence type="ECO:0000313" key="15">
    <source>
        <dbReference type="EMBL" id="RVT50054.1"/>
    </source>
</evidence>
<comment type="similarity">
    <text evidence="2 13">Belongs to the DNA polymerase type-C family. DnaE2 subfamily.</text>
</comment>
<dbReference type="GO" id="GO:0005737">
    <property type="term" value="C:cytoplasm"/>
    <property type="evidence" value="ECO:0007669"/>
    <property type="project" value="UniProtKB-SubCell"/>
</dbReference>
<evidence type="ECO:0000256" key="9">
    <source>
        <dbReference type="ARBA" id="ARBA00022763"/>
    </source>
</evidence>
<evidence type="ECO:0000256" key="4">
    <source>
        <dbReference type="ARBA" id="ARBA00017273"/>
    </source>
</evidence>
<dbReference type="PANTHER" id="PTHR32294">
    <property type="entry name" value="DNA POLYMERASE III SUBUNIT ALPHA"/>
    <property type="match status" value="1"/>
</dbReference>
<dbReference type="Pfam" id="PF07733">
    <property type="entry name" value="DNA_pol3_alpha"/>
    <property type="match status" value="1"/>
</dbReference>
<accession>A0A3S2TKS7</accession>
<keyword evidence="16" id="KW-1185">Reference proteome</keyword>
<keyword evidence="6 13" id="KW-0808">Transferase</keyword>
<dbReference type="InterPro" id="IPR023073">
    <property type="entry name" value="DnaE2"/>
</dbReference>
<evidence type="ECO:0000256" key="13">
    <source>
        <dbReference type="HAMAP-Rule" id="MF_01902"/>
    </source>
</evidence>
<dbReference type="NCBIfam" id="NF004225">
    <property type="entry name" value="PRK05672.1"/>
    <property type="match status" value="1"/>
</dbReference>
<protein>
    <recommendedName>
        <fullName evidence="4 13">Error-prone DNA polymerase</fullName>
        <ecNumber evidence="3 13">2.7.7.7</ecNumber>
    </recommendedName>
</protein>
<dbReference type="InterPro" id="IPR004013">
    <property type="entry name" value="PHP_dom"/>
</dbReference>
<keyword evidence="5 13" id="KW-0963">Cytoplasm</keyword>
<dbReference type="RefSeq" id="WP_128199564.1">
    <property type="nucleotide sequence ID" value="NZ_SACT01000006.1"/>
</dbReference>
<reference evidence="15 16" key="1">
    <citation type="submission" date="2019-01" db="EMBL/GenBank/DDBJ databases">
        <authorList>
            <person name="Chen W.-M."/>
        </authorList>
    </citation>
    <scope>NUCLEOTIDE SEQUENCE [LARGE SCALE GENOMIC DNA]</scope>
    <source>
        <strain evidence="15 16">ICH-3</strain>
    </source>
</reference>
<keyword evidence="10 13" id="KW-0239">DNA-directed DNA polymerase</keyword>
<dbReference type="SUPFAM" id="SSF89550">
    <property type="entry name" value="PHP domain-like"/>
    <property type="match status" value="1"/>
</dbReference>
<dbReference type="Proteomes" id="UP000288178">
    <property type="component" value="Unassembled WGS sequence"/>
</dbReference>
<dbReference type="CDD" id="cd04485">
    <property type="entry name" value="DnaE_OBF"/>
    <property type="match status" value="1"/>
</dbReference>
<dbReference type="Pfam" id="PF14579">
    <property type="entry name" value="HHH_6"/>
    <property type="match status" value="1"/>
</dbReference>
<comment type="catalytic activity">
    <reaction evidence="12 13">
        <text>DNA(n) + a 2'-deoxyribonucleoside 5'-triphosphate = DNA(n+1) + diphosphate</text>
        <dbReference type="Rhea" id="RHEA:22508"/>
        <dbReference type="Rhea" id="RHEA-COMP:17339"/>
        <dbReference type="Rhea" id="RHEA-COMP:17340"/>
        <dbReference type="ChEBI" id="CHEBI:33019"/>
        <dbReference type="ChEBI" id="CHEBI:61560"/>
        <dbReference type="ChEBI" id="CHEBI:173112"/>
        <dbReference type="EC" id="2.7.7.7"/>
    </reaction>
</comment>
<dbReference type="HAMAP" id="MF_01902">
    <property type="entry name" value="DNApol_error_prone"/>
    <property type="match status" value="1"/>
</dbReference>
<dbReference type="EMBL" id="SACT01000006">
    <property type="protein sequence ID" value="RVT50054.1"/>
    <property type="molecule type" value="Genomic_DNA"/>
</dbReference>
<dbReference type="GO" id="GO:0006260">
    <property type="term" value="P:DNA replication"/>
    <property type="evidence" value="ECO:0007669"/>
    <property type="project" value="UniProtKB-KW"/>
</dbReference>
<evidence type="ECO:0000256" key="1">
    <source>
        <dbReference type="ARBA" id="ARBA00004496"/>
    </source>
</evidence>
<gene>
    <name evidence="13" type="primary">dnaE2</name>
    <name evidence="15" type="ORF">ENE75_17205</name>
</gene>